<evidence type="ECO:0000313" key="2">
    <source>
        <dbReference type="EMBL" id="AKU94519.1"/>
    </source>
</evidence>
<proteinExistence type="predicted"/>
<reference evidence="2 3" key="1">
    <citation type="submission" date="2015-08" db="EMBL/GenBank/DDBJ databases">
        <authorList>
            <person name="Babu N.S."/>
            <person name="Beckwith C.J."/>
            <person name="Beseler K.G."/>
            <person name="Brison A."/>
            <person name="Carone J.V."/>
            <person name="Caskin T.P."/>
            <person name="Diamond M."/>
            <person name="Durham M.E."/>
            <person name="Foxe J.M."/>
            <person name="Go M."/>
            <person name="Henderson B.A."/>
            <person name="Jones I.B."/>
            <person name="McGettigan J.A."/>
            <person name="Micheletti S.J."/>
            <person name="Nasrallah M.E."/>
            <person name="Ortiz D."/>
            <person name="Piller C.R."/>
            <person name="Privatt S.R."/>
            <person name="Schneider S.L."/>
            <person name="Sharp S."/>
            <person name="Smith T.C."/>
            <person name="Stanton J.D."/>
            <person name="Ullery H.E."/>
            <person name="Wilson R.J."/>
            <person name="Serrano M.G."/>
            <person name="Buck G."/>
            <person name="Lee V."/>
            <person name="Wang Y."/>
            <person name="Carvalho R."/>
            <person name="Voegtly L."/>
            <person name="Shi R."/>
            <person name="Duckworth R."/>
            <person name="Johnson A."/>
            <person name="Loviza R."/>
            <person name="Walstead R."/>
            <person name="Shah Z."/>
            <person name="Kiflezghi M."/>
            <person name="Wade K."/>
            <person name="Ball S.L."/>
            <person name="Bradley K.W."/>
            <person name="Asai D.J."/>
            <person name="Bowman C.A."/>
            <person name="Russell D.A."/>
            <person name="Pope W.H."/>
            <person name="Jacobs-Sera D."/>
            <person name="Hendrix R.W."/>
            <person name="Hatfull G.F."/>
        </authorList>
    </citation>
    <scope>NUCLEOTIDE SEQUENCE [LARGE SCALE GENOMIC DNA]</scope>
    <source>
        <strain evidence="2 3">DSM 27648</strain>
    </source>
</reference>
<dbReference type="STRING" id="1391654.AKJ09_01183"/>
<organism evidence="2 3">
    <name type="scientific">Labilithrix luteola</name>
    <dbReference type="NCBI Taxonomy" id="1391654"/>
    <lineage>
        <taxon>Bacteria</taxon>
        <taxon>Pseudomonadati</taxon>
        <taxon>Myxococcota</taxon>
        <taxon>Polyangia</taxon>
        <taxon>Polyangiales</taxon>
        <taxon>Labilitrichaceae</taxon>
        <taxon>Labilithrix</taxon>
    </lineage>
</organism>
<gene>
    <name evidence="2" type="ORF">AKJ09_01183</name>
</gene>
<protein>
    <recommendedName>
        <fullName evidence="4">Outer membrane protein beta-barrel domain-containing protein</fullName>
    </recommendedName>
</protein>
<dbReference type="Proteomes" id="UP000064967">
    <property type="component" value="Chromosome"/>
</dbReference>
<dbReference type="EMBL" id="CP012333">
    <property type="protein sequence ID" value="AKU94519.1"/>
    <property type="molecule type" value="Genomic_DNA"/>
</dbReference>
<keyword evidence="1" id="KW-0732">Signal</keyword>
<name>A0A0K1PN29_9BACT</name>
<evidence type="ECO:0008006" key="4">
    <source>
        <dbReference type="Google" id="ProtNLM"/>
    </source>
</evidence>
<evidence type="ECO:0000256" key="1">
    <source>
        <dbReference type="SAM" id="SignalP"/>
    </source>
</evidence>
<dbReference type="OrthoDB" id="5290422at2"/>
<evidence type="ECO:0000313" key="3">
    <source>
        <dbReference type="Proteomes" id="UP000064967"/>
    </source>
</evidence>
<accession>A0A0K1PN29</accession>
<sequence length="229" mass="23734">MTPIDKAVSDARLSMSMKFLCLILVVTCVLCALPSNACATEDAAPHGSPPAAEHGSNGEGSAVHVGVLGGIGFPRPLSIEALVDIDRILAVGAEYGFLPKTKISSIELGSWAASADARLFPFRGGFFIGLRAGYQHLDASATVTVGSQSASGSMAMETIFVNPRIGFLWMGRPGLAIGFEAGVQIPLSSSVSTSLPEAVALDSRVKSTADTLGRSLLPTVDLLRVGVMF</sequence>
<dbReference type="KEGG" id="llu:AKJ09_01183"/>
<keyword evidence="3" id="KW-1185">Reference proteome</keyword>
<dbReference type="AlphaFoldDB" id="A0A0K1PN29"/>
<feature type="chain" id="PRO_5005465760" description="Outer membrane protein beta-barrel domain-containing protein" evidence="1">
    <location>
        <begin position="40"/>
        <end position="229"/>
    </location>
</feature>
<dbReference type="RefSeq" id="WP_146646101.1">
    <property type="nucleotide sequence ID" value="NZ_CP012333.1"/>
</dbReference>
<feature type="signal peptide" evidence="1">
    <location>
        <begin position="1"/>
        <end position="39"/>
    </location>
</feature>